<dbReference type="EMBL" id="LAZR01033183">
    <property type="protein sequence ID" value="KKL48818.1"/>
    <property type="molecule type" value="Genomic_DNA"/>
</dbReference>
<gene>
    <name evidence="6" type="ORF">LCGC14_2321690</name>
</gene>
<name>A0A0F9CHQ0_9ZZZZ</name>
<feature type="non-terminal residue" evidence="6">
    <location>
        <position position="1"/>
    </location>
</feature>
<dbReference type="InterPro" id="IPR008217">
    <property type="entry name" value="Ccc1_fam"/>
</dbReference>
<keyword evidence="3 5" id="KW-1133">Transmembrane helix</keyword>
<feature type="transmembrane region" description="Helical" evidence="5">
    <location>
        <begin position="6"/>
        <end position="26"/>
    </location>
</feature>
<evidence type="ECO:0008006" key="7">
    <source>
        <dbReference type="Google" id="ProtNLM"/>
    </source>
</evidence>
<dbReference type="Pfam" id="PF01988">
    <property type="entry name" value="VIT1"/>
    <property type="match status" value="1"/>
</dbReference>
<dbReference type="GO" id="GO:0030026">
    <property type="term" value="P:intracellular manganese ion homeostasis"/>
    <property type="evidence" value="ECO:0007669"/>
    <property type="project" value="InterPro"/>
</dbReference>
<feature type="transmembrane region" description="Helical" evidence="5">
    <location>
        <begin position="46"/>
        <end position="66"/>
    </location>
</feature>
<dbReference type="GO" id="GO:0005384">
    <property type="term" value="F:manganese ion transmembrane transporter activity"/>
    <property type="evidence" value="ECO:0007669"/>
    <property type="project" value="InterPro"/>
</dbReference>
<evidence type="ECO:0000256" key="2">
    <source>
        <dbReference type="ARBA" id="ARBA00022692"/>
    </source>
</evidence>
<evidence type="ECO:0000313" key="6">
    <source>
        <dbReference type="EMBL" id="KKL48818.1"/>
    </source>
</evidence>
<dbReference type="GO" id="GO:0012505">
    <property type="term" value="C:endomembrane system"/>
    <property type="evidence" value="ECO:0007669"/>
    <property type="project" value="UniProtKB-SubCell"/>
</dbReference>
<evidence type="ECO:0000256" key="5">
    <source>
        <dbReference type="SAM" id="Phobius"/>
    </source>
</evidence>
<sequence length="134" mass="14452">TFALRQTELIALVGLVTGIAASLSMAASEYLSSKEGDISKTNPLKAATYTGIAYVITVFLLVMPYLLLENVYVALGITLITAVVIIFGFTFYISVAKDVPFWKRFLEMAVISLGVAALSFIIGLVIRNVLGIEI</sequence>
<evidence type="ECO:0000256" key="4">
    <source>
        <dbReference type="ARBA" id="ARBA00023136"/>
    </source>
</evidence>
<reference evidence="6" key="1">
    <citation type="journal article" date="2015" name="Nature">
        <title>Complex archaea that bridge the gap between prokaryotes and eukaryotes.</title>
        <authorList>
            <person name="Spang A."/>
            <person name="Saw J.H."/>
            <person name="Jorgensen S.L."/>
            <person name="Zaremba-Niedzwiedzka K."/>
            <person name="Martijn J."/>
            <person name="Lind A.E."/>
            <person name="van Eijk R."/>
            <person name="Schleper C."/>
            <person name="Guy L."/>
            <person name="Ettema T.J."/>
        </authorList>
    </citation>
    <scope>NUCLEOTIDE SEQUENCE</scope>
</reference>
<comment type="caution">
    <text evidence="6">The sequence shown here is derived from an EMBL/GenBank/DDBJ whole genome shotgun (WGS) entry which is preliminary data.</text>
</comment>
<evidence type="ECO:0000256" key="3">
    <source>
        <dbReference type="ARBA" id="ARBA00022989"/>
    </source>
</evidence>
<keyword evidence="4 5" id="KW-0472">Membrane</keyword>
<comment type="subcellular location">
    <subcellularLocation>
        <location evidence="1">Endomembrane system</location>
        <topology evidence="1">Multi-pass membrane protein</topology>
    </subcellularLocation>
</comment>
<accession>A0A0F9CHQ0</accession>
<organism evidence="6">
    <name type="scientific">marine sediment metagenome</name>
    <dbReference type="NCBI Taxonomy" id="412755"/>
    <lineage>
        <taxon>unclassified sequences</taxon>
        <taxon>metagenomes</taxon>
        <taxon>ecological metagenomes</taxon>
    </lineage>
</organism>
<feature type="transmembrane region" description="Helical" evidence="5">
    <location>
        <begin position="72"/>
        <end position="93"/>
    </location>
</feature>
<dbReference type="AlphaFoldDB" id="A0A0F9CHQ0"/>
<keyword evidence="2 5" id="KW-0812">Transmembrane</keyword>
<protein>
    <recommendedName>
        <fullName evidence="7">VIT family protein</fullName>
    </recommendedName>
</protein>
<evidence type="ECO:0000256" key="1">
    <source>
        <dbReference type="ARBA" id="ARBA00004127"/>
    </source>
</evidence>
<feature type="transmembrane region" description="Helical" evidence="5">
    <location>
        <begin position="105"/>
        <end position="126"/>
    </location>
</feature>
<proteinExistence type="predicted"/>